<dbReference type="GeneID" id="9346150"/>
<dbReference type="Proteomes" id="UP000000391">
    <property type="component" value="Chromosome"/>
</dbReference>
<dbReference type="Pfam" id="PF07752">
    <property type="entry name" value="S-layer"/>
    <property type="match status" value="1"/>
</dbReference>
<evidence type="ECO:0000313" key="5">
    <source>
        <dbReference type="Proteomes" id="UP000000391"/>
    </source>
</evidence>
<proteinExistence type="predicted"/>
<reference evidence="4 5" key="1">
    <citation type="submission" date="2010-06" db="EMBL/GenBank/DDBJ databases">
        <title>Complete sequence chromosome of Methanohalobium evestigatum Z-7303.</title>
        <authorList>
            <consortium name="US DOE Joint Genome Institute"/>
            <person name="Lucas S."/>
            <person name="Copeland A."/>
            <person name="Lapidus A."/>
            <person name="Cheng J.-F."/>
            <person name="Bruce D."/>
            <person name="Goodwin L."/>
            <person name="Pitluck S."/>
            <person name="Saunders E."/>
            <person name="Detter J.C."/>
            <person name="Han C."/>
            <person name="Tapia R."/>
            <person name="Land M."/>
            <person name="Hauser L."/>
            <person name="Kyrpides N."/>
            <person name="Mikhailova N."/>
            <person name="Sieprawska-Lupa M."/>
            <person name="Whitman W.B."/>
            <person name="Anderson I."/>
            <person name="Woyke T."/>
        </authorList>
    </citation>
    <scope>NUCLEOTIDE SEQUENCE [LARGE SCALE GENOMIC DNA]</scope>
    <source>
        <strain evidence="5">ATCC BAA-1072 / DSM 3721 / NBRC 107634 / OCM 161 / Z-7303</strain>
    </source>
</reference>
<keyword evidence="5" id="KW-1185">Reference proteome</keyword>
<evidence type="ECO:0000259" key="3">
    <source>
        <dbReference type="Pfam" id="PF07752"/>
    </source>
</evidence>
<evidence type="ECO:0000256" key="1">
    <source>
        <dbReference type="SAM" id="MobiDB-lite"/>
    </source>
</evidence>
<dbReference type="Gene3D" id="2.60.98.40">
    <property type="match status" value="1"/>
</dbReference>
<gene>
    <name evidence="4" type="ordered locus">Metev_0529</name>
</gene>
<feature type="region of interest" description="Disordered" evidence="1">
    <location>
        <begin position="137"/>
        <end position="161"/>
    </location>
</feature>
<feature type="domain" description="S-layer family duplication" evidence="3">
    <location>
        <begin position="36"/>
        <end position="134"/>
    </location>
</feature>
<dbReference type="KEGG" id="mev:Metev_0529"/>
<feature type="compositionally biased region" description="Low complexity" evidence="1">
    <location>
        <begin position="149"/>
        <end position="160"/>
    </location>
</feature>
<keyword evidence="2" id="KW-0472">Membrane</keyword>
<evidence type="ECO:0000313" key="4">
    <source>
        <dbReference type="EMBL" id="ADI73441.1"/>
    </source>
</evidence>
<protein>
    <recommendedName>
        <fullName evidence="3">S-layer family duplication domain-containing protein</fullName>
    </recommendedName>
</protein>
<evidence type="ECO:0000256" key="2">
    <source>
        <dbReference type="SAM" id="Phobius"/>
    </source>
</evidence>
<dbReference type="EMBL" id="CP002069">
    <property type="protein sequence ID" value="ADI73441.1"/>
    <property type="molecule type" value="Genomic_DNA"/>
</dbReference>
<feature type="transmembrane region" description="Helical" evidence="2">
    <location>
        <begin position="166"/>
        <end position="188"/>
    </location>
</feature>
<organism evidence="4 5">
    <name type="scientific">Methanohalobium evestigatum (strain ATCC BAA-1072 / DSM 3721 / NBRC 107634 / OCM 161 / Z-7303)</name>
    <dbReference type="NCBI Taxonomy" id="644295"/>
    <lineage>
        <taxon>Archaea</taxon>
        <taxon>Methanobacteriati</taxon>
        <taxon>Methanobacteriota</taxon>
        <taxon>Stenosarchaea group</taxon>
        <taxon>Methanomicrobia</taxon>
        <taxon>Methanosarcinales</taxon>
        <taxon>Methanosarcinaceae</taxon>
        <taxon>Methanohalobium</taxon>
    </lineage>
</organism>
<accession>D7E899</accession>
<keyword evidence="2" id="KW-1133">Transmembrane helix</keyword>
<name>D7E899_METEZ</name>
<dbReference type="RefSeq" id="WP_013194009.1">
    <property type="nucleotide sequence ID" value="NC_014253.1"/>
</dbReference>
<dbReference type="HOGENOM" id="CLU_115250_0_0_2"/>
<dbReference type="AlphaFoldDB" id="D7E899"/>
<keyword evidence="2" id="KW-0812">Transmembrane</keyword>
<dbReference type="STRING" id="644295.Metev_0529"/>
<dbReference type="InterPro" id="IPR006457">
    <property type="entry name" value="S_layer-rel_Mac"/>
</dbReference>
<sequence precursor="true">MRQNTKLKTFVSLLIILMILHSGVTVVSSQSEEDDSVPVVLINGTKIFIKSDESHSFYQGYKLQIKGVNQEDERLWLELSLNGRSVKSDVVHEGEHFTYKRDSTVILNATVDKIYSNPENELVTFKSVYQYLDPQLETPKLNNSENPANSSNDTNSTNNSKGGDGYLQTAITIAGTISIGVIVVYILYKNTT</sequence>
<dbReference type="OrthoDB" id="142916at2157"/>